<feature type="transmembrane region" description="Helical" evidence="7">
    <location>
        <begin position="162"/>
        <end position="182"/>
    </location>
</feature>
<feature type="transmembrane region" description="Helical" evidence="7">
    <location>
        <begin position="132"/>
        <end position="156"/>
    </location>
</feature>
<accession>A0ABD7HH11</accession>
<comment type="caution">
    <text evidence="9">The sequence shown here is derived from an EMBL/GenBank/DDBJ whole genome shotgun (WGS) entry which is preliminary data.</text>
</comment>
<dbReference type="AlphaFoldDB" id="A0ABD7HH11"/>
<dbReference type="CDD" id="cd17324">
    <property type="entry name" value="MFS_NepI_like"/>
    <property type="match status" value="1"/>
</dbReference>
<evidence type="ECO:0000256" key="5">
    <source>
        <dbReference type="ARBA" id="ARBA00023136"/>
    </source>
</evidence>
<gene>
    <name evidence="9" type="ORF">D2E76_26750</name>
</gene>
<feature type="domain" description="Major facilitator superfamily (MFS) profile" evidence="8">
    <location>
        <begin position="8"/>
        <end position="391"/>
    </location>
</feature>
<feature type="transmembrane region" description="Helical" evidence="7">
    <location>
        <begin position="99"/>
        <end position="120"/>
    </location>
</feature>
<evidence type="ECO:0000259" key="8">
    <source>
        <dbReference type="PROSITE" id="PS50850"/>
    </source>
</evidence>
<feature type="compositionally biased region" description="Low complexity" evidence="6">
    <location>
        <begin position="456"/>
        <end position="469"/>
    </location>
</feature>
<keyword evidence="5 7" id="KW-0472">Membrane</keyword>
<dbReference type="EMBL" id="QXBN01000043">
    <property type="protein sequence ID" value="RIT28770.1"/>
    <property type="molecule type" value="Genomic_DNA"/>
</dbReference>
<evidence type="ECO:0000256" key="7">
    <source>
        <dbReference type="SAM" id="Phobius"/>
    </source>
</evidence>
<feature type="transmembrane region" description="Helical" evidence="7">
    <location>
        <begin position="365"/>
        <end position="388"/>
    </location>
</feature>
<feature type="transmembrane region" description="Helical" evidence="7">
    <location>
        <begin position="42"/>
        <end position="61"/>
    </location>
</feature>
<dbReference type="InterPro" id="IPR050189">
    <property type="entry name" value="MFS_Efflux_Transporters"/>
</dbReference>
<dbReference type="PANTHER" id="PTHR43124">
    <property type="entry name" value="PURINE EFFLUX PUMP PBUE"/>
    <property type="match status" value="1"/>
</dbReference>
<dbReference type="GO" id="GO:0005886">
    <property type="term" value="C:plasma membrane"/>
    <property type="evidence" value="ECO:0007669"/>
    <property type="project" value="UniProtKB-SubCell"/>
</dbReference>
<evidence type="ECO:0000256" key="6">
    <source>
        <dbReference type="SAM" id="MobiDB-lite"/>
    </source>
</evidence>
<dbReference type="InterPro" id="IPR020846">
    <property type="entry name" value="MFS_dom"/>
</dbReference>
<organism evidence="9 10">
    <name type="scientific">Mycobacteroides abscessus</name>
    <dbReference type="NCBI Taxonomy" id="36809"/>
    <lineage>
        <taxon>Bacteria</taxon>
        <taxon>Bacillati</taxon>
        <taxon>Actinomycetota</taxon>
        <taxon>Actinomycetes</taxon>
        <taxon>Mycobacteriales</taxon>
        <taxon>Mycobacteriaceae</taxon>
        <taxon>Mycobacteroides</taxon>
    </lineage>
</organism>
<keyword evidence="3 7" id="KW-0812">Transmembrane</keyword>
<comment type="subcellular location">
    <subcellularLocation>
        <location evidence="1">Cell membrane</location>
        <topology evidence="1">Multi-pass membrane protein</topology>
    </subcellularLocation>
</comment>
<dbReference type="PANTHER" id="PTHR43124:SF3">
    <property type="entry name" value="CHLORAMPHENICOL EFFLUX PUMP RV0191"/>
    <property type="match status" value="1"/>
</dbReference>
<feature type="transmembrane region" description="Helical" evidence="7">
    <location>
        <begin position="334"/>
        <end position="359"/>
    </location>
</feature>
<dbReference type="InterPro" id="IPR036259">
    <property type="entry name" value="MFS_trans_sf"/>
</dbReference>
<dbReference type="Proteomes" id="UP000284557">
    <property type="component" value="Unassembled WGS sequence"/>
</dbReference>
<evidence type="ECO:0000313" key="9">
    <source>
        <dbReference type="EMBL" id="RIT28770.1"/>
    </source>
</evidence>
<feature type="transmembrane region" description="Helical" evidence="7">
    <location>
        <begin position="304"/>
        <end position="322"/>
    </location>
</feature>
<evidence type="ECO:0000313" key="10">
    <source>
        <dbReference type="Proteomes" id="UP000284557"/>
    </source>
</evidence>
<dbReference type="PROSITE" id="PS50850">
    <property type="entry name" value="MFS"/>
    <property type="match status" value="1"/>
</dbReference>
<feature type="region of interest" description="Disordered" evidence="6">
    <location>
        <begin position="450"/>
        <end position="476"/>
    </location>
</feature>
<dbReference type="SUPFAM" id="SSF103473">
    <property type="entry name" value="MFS general substrate transporter"/>
    <property type="match status" value="1"/>
</dbReference>
<proteinExistence type="predicted"/>
<dbReference type="Pfam" id="PF07690">
    <property type="entry name" value="MFS_1"/>
    <property type="match status" value="1"/>
</dbReference>
<protein>
    <submittedName>
        <fullName evidence="9">MFS transporter</fullName>
    </submittedName>
</protein>
<dbReference type="InterPro" id="IPR011701">
    <property type="entry name" value="MFS"/>
</dbReference>
<feature type="transmembrane region" description="Helical" evidence="7">
    <location>
        <begin position="12"/>
        <end position="30"/>
    </location>
</feature>
<keyword evidence="4 7" id="KW-1133">Transmembrane helix</keyword>
<name>A0ABD7HH11_9MYCO</name>
<dbReference type="RefSeq" id="WP_100475317.1">
    <property type="nucleotide sequence ID" value="NZ_CP029076.1"/>
</dbReference>
<dbReference type="Gene3D" id="1.20.1250.20">
    <property type="entry name" value="MFS general substrate transporter like domains"/>
    <property type="match status" value="1"/>
</dbReference>
<sequence length="476" mass="49157">MATEIARRYGLLYALLFVFGAEMYLVAPLLPTLGQQYGVTTSTAAMLVTVYVAVQAVVGPFQGLAYPILGARTLIVAGAVVFMAGNLAAAFAGSFGVLLLSRAVAGLGVSLAGPAIWSWIAETAPDRYRSTAIGAGMGGFAVGQVCGVPLGALVASQFGWRWSFGVMAVVAAVAAAVLWHALRHADRHVAPVEPPSSQLAHLFRPWRPGPVPWTLLITFGFHAANLGAYTYLSAVLATRYHLDVAQLGYIGALSGGGMFLGSLAGGHILDRVRARGGSEYLVLPAWLAITAVTIAAVFTSHTLWISLVLIPVWFFAAGAFDTNQQTLIAASSPGFTAVALSWNLSVLYAATAFGVWIMGLGASRAASVVTSTSGLLVASLILAVALGVTGGRRARASATPALIAAVTLVVTATHIGPNAGSSSPTPVRCSVRTTVTICAGGYDTQIRSHPNLKDIPALPTKPAKKTTPTVVEPRGG</sequence>
<evidence type="ECO:0000256" key="2">
    <source>
        <dbReference type="ARBA" id="ARBA00022475"/>
    </source>
</evidence>
<feature type="transmembrane region" description="Helical" evidence="7">
    <location>
        <begin position="280"/>
        <end position="298"/>
    </location>
</feature>
<evidence type="ECO:0000256" key="1">
    <source>
        <dbReference type="ARBA" id="ARBA00004651"/>
    </source>
</evidence>
<evidence type="ECO:0000256" key="4">
    <source>
        <dbReference type="ARBA" id="ARBA00022989"/>
    </source>
</evidence>
<feature type="transmembrane region" description="Helical" evidence="7">
    <location>
        <begin position="213"/>
        <end position="232"/>
    </location>
</feature>
<keyword evidence="2" id="KW-1003">Cell membrane</keyword>
<reference evidence="9 10" key="1">
    <citation type="submission" date="2018-08" db="EMBL/GenBank/DDBJ databases">
        <title>Linezolid Resistance in Mycobacterium abscessus: MIC Distribution and Comprehensive Investigation of Resistance Mechanisms.</title>
        <authorList>
            <person name="Ye M."/>
            <person name="Xu L."/>
            <person name="Zou Y."/>
            <person name="Li B."/>
            <person name="Guo Q."/>
            <person name="Zhang Y."/>
            <person name="Zhan M."/>
            <person name="Xu B."/>
            <person name="Yu F."/>
            <person name="Zhang Z."/>
            <person name="Chu H."/>
        </authorList>
    </citation>
    <scope>NUCLEOTIDE SEQUENCE [LARGE SCALE GENOMIC DNA]</scope>
    <source>
        <strain evidence="9 10">G143</strain>
    </source>
</reference>
<feature type="transmembrane region" description="Helical" evidence="7">
    <location>
        <begin position="244"/>
        <end position="268"/>
    </location>
</feature>
<feature type="transmembrane region" description="Helical" evidence="7">
    <location>
        <begin position="73"/>
        <end position="93"/>
    </location>
</feature>
<evidence type="ECO:0000256" key="3">
    <source>
        <dbReference type="ARBA" id="ARBA00022692"/>
    </source>
</evidence>